<protein>
    <submittedName>
        <fullName evidence="1">Uncharacterized protein</fullName>
    </submittedName>
</protein>
<dbReference type="Proteomes" id="UP001177023">
    <property type="component" value="Unassembled WGS sequence"/>
</dbReference>
<reference evidence="1" key="1">
    <citation type="submission" date="2023-06" db="EMBL/GenBank/DDBJ databases">
        <authorList>
            <person name="Delattre M."/>
        </authorList>
    </citation>
    <scope>NUCLEOTIDE SEQUENCE</scope>
    <source>
        <strain evidence="1">AF72</strain>
    </source>
</reference>
<dbReference type="Gene3D" id="3.10.450.50">
    <property type="match status" value="1"/>
</dbReference>
<evidence type="ECO:0000313" key="1">
    <source>
        <dbReference type="EMBL" id="CAJ0587653.1"/>
    </source>
</evidence>
<dbReference type="SUPFAM" id="SSF54427">
    <property type="entry name" value="NTF2-like"/>
    <property type="match status" value="1"/>
</dbReference>
<keyword evidence="2" id="KW-1185">Reference proteome</keyword>
<organism evidence="1 2">
    <name type="scientific">Mesorhabditis spiculigera</name>
    <dbReference type="NCBI Taxonomy" id="96644"/>
    <lineage>
        <taxon>Eukaryota</taxon>
        <taxon>Metazoa</taxon>
        <taxon>Ecdysozoa</taxon>
        <taxon>Nematoda</taxon>
        <taxon>Chromadorea</taxon>
        <taxon>Rhabditida</taxon>
        <taxon>Rhabditina</taxon>
        <taxon>Rhabditomorpha</taxon>
        <taxon>Rhabditoidea</taxon>
        <taxon>Rhabditidae</taxon>
        <taxon>Mesorhabditinae</taxon>
        <taxon>Mesorhabditis</taxon>
    </lineage>
</organism>
<sequence>MDLSMNNRAHSAGLEYLLRPSIIAQQIKKKMRAEKCAFLSYISHCEGERPNGSLQRDPDISDAVNWCLNRGSCSCIEEYSDETFEGNVESIVYTFHHHIASARGKEVVFKRQQHWRPHDGHYLLSTDRFALIEAVDRVEALLRPYINHAERNNFECFIKHYSPNATLTDVSRRTVFSGLKEIKAFFSSCTCQSGRFEFRDILQPFSGSPQLIRYQFVREYTNNGLQTMQSQNVVQYWRRVDGVYSIESEIIDSGLF</sequence>
<dbReference type="AlphaFoldDB" id="A0AA36DJC7"/>
<proteinExistence type="predicted"/>
<gene>
    <name evidence="1" type="ORF">MSPICULIGERA_LOCUS25609</name>
</gene>
<dbReference type="EMBL" id="CATQJA010002710">
    <property type="protein sequence ID" value="CAJ0587653.1"/>
    <property type="molecule type" value="Genomic_DNA"/>
</dbReference>
<feature type="non-terminal residue" evidence="1">
    <location>
        <position position="1"/>
    </location>
</feature>
<name>A0AA36DJC7_9BILA</name>
<comment type="caution">
    <text evidence="1">The sequence shown here is derived from an EMBL/GenBank/DDBJ whole genome shotgun (WGS) entry which is preliminary data.</text>
</comment>
<evidence type="ECO:0000313" key="2">
    <source>
        <dbReference type="Proteomes" id="UP001177023"/>
    </source>
</evidence>
<accession>A0AA36DJC7</accession>
<dbReference type="InterPro" id="IPR032710">
    <property type="entry name" value="NTF2-like_dom_sf"/>
</dbReference>